<protein>
    <submittedName>
        <fullName evidence="3">Uncharacterized protein</fullName>
    </submittedName>
</protein>
<name>A0A8J2JL68_9HEXA</name>
<evidence type="ECO:0000256" key="1">
    <source>
        <dbReference type="SAM" id="Coils"/>
    </source>
</evidence>
<keyword evidence="4" id="KW-1185">Reference proteome</keyword>
<feature type="coiled-coil region" evidence="1">
    <location>
        <begin position="33"/>
        <end position="78"/>
    </location>
</feature>
<evidence type="ECO:0000256" key="2">
    <source>
        <dbReference type="SAM" id="MobiDB-lite"/>
    </source>
</evidence>
<feature type="compositionally biased region" description="Polar residues" evidence="2">
    <location>
        <begin position="1"/>
        <end position="15"/>
    </location>
</feature>
<dbReference type="EMBL" id="CAJVCH010085997">
    <property type="protein sequence ID" value="CAG7722081.1"/>
    <property type="molecule type" value="Genomic_DNA"/>
</dbReference>
<feature type="region of interest" description="Disordered" evidence="2">
    <location>
        <begin position="1"/>
        <end position="31"/>
    </location>
</feature>
<sequence>MTKDTASQKASTSGKSKPAVEHADTDTDMNQTIQAMRQQLKSLDKKLEQLSSQWGKKLNDQQQQIQALQVQVANLKNDSICNTDPERKLNLLLRGLTTASQLHIKSKVRWSTVIPELKHQVFSLLYNDDELNKIKPEVDNIEVSVLYSKTSTNPNGSSSQGNNPRKSFSNLIKFTFPDLKSKINFQSRCKQLKGSKFSISDDLNQKQQNLLSVLVSKKKELAVQNIRSNIYANRFLIEYRDDKEIWYTPMDSNLIQVPPQTKNKSKQGTS</sequence>
<evidence type="ECO:0000313" key="4">
    <source>
        <dbReference type="Proteomes" id="UP000708208"/>
    </source>
</evidence>
<evidence type="ECO:0000313" key="3">
    <source>
        <dbReference type="EMBL" id="CAG7722081.1"/>
    </source>
</evidence>
<keyword evidence="1" id="KW-0175">Coiled coil</keyword>
<dbReference type="Proteomes" id="UP000708208">
    <property type="component" value="Unassembled WGS sequence"/>
</dbReference>
<accession>A0A8J2JL68</accession>
<comment type="caution">
    <text evidence="3">The sequence shown here is derived from an EMBL/GenBank/DDBJ whole genome shotgun (WGS) entry which is preliminary data.</text>
</comment>
<proteinExistence type="predicted"/>
<reference evidence="3" key="1">
    <citation type="submission" date="2021-06" db="EMBL/GenBank/DDBJ databases">
        <authorList>
            <person name="Hodson N. C."/>
            <person name="Mongue J. A."/>
            <person name="Jaron S. K."/>
        </authorList>
    </citation>
    <scope>NUCLEOTIDE SEQUENCE</scope>
</reference>
<organism evidence="3 4">
    <name type="scientific">Allacma fusca</name>
    <dbReference type="NCBI Taxonomy" id="39272"/>
    <lineage>
        <taxon>Eukaryota</taxon>
        <taxon>Metazoa</taxon>
        <taxon>Ecdysozoa</taxon>
        <taxon>Arthropoda</taxon>
        <taxon>Hexapoda</taxon>
        <taxon>Collembola</taxon>
        <taxon>Symphypleona</taxon>
        <taxon>Sminthuridae</taxon>
        <taxon>Allacma</taxon>
    </lineage>
</organism>
<gene>
    <name evidence="3" type="ORF">AFUS01_LOCUS11254</name>
</gene>
<dbReference type="AlphaFoldDB" id="A0A8J2JL68"/>